<comment type="caution">
    <text evidence="1">The sequence shown here is derived from an EMBL/GenBank/DDBJ whole genome shotgun (WGS) entry which is preliminary data.</text>
</comment>
<organism evidence="1 2">
    <name type="scientific">Ficus carica</name>
    <name type="common">Common fig</name>
    <dbReference type="NCBI Taxonomy" id="3494"/>
    <lineage>
        <taxon>Eukaryota</taxon>
        <taxon>Viridiplantae</taxon>
        <taxon>Streptophyta</taxon>
        <taxon>Embryophyta</taxon>
        <taxon>Tracheophyta</taxon>
        <taxon>Spermatophyta</taxon>
        <taxon>Magnoliopsida</taxon>
        <taxon>eudicotyledons</taxon>
        <taxon>Gunneridae</taxon>
        <taxon>Pentapetalae</taxon>
        <taxon>rosids</taxon>
        <taxon>fabids</taxon>
        <taxon>Rosales</taxon>
        <taxon>Moraceae</taxon>
        <taxon>Ficeae</taxon>
        <taxon>Ficus</taxon>
    </lineage>
</organism>
<dbReference type="EMBL" id="BTGU01000098">
    <property type="protein sequence ID" value="GMN60334.1"/>
    <property type="molecule type" value="Genomic_DNA"/>
</dbReference>
<protein>
    <submittedName>
        <fullName evidence="1">Uncharacterized protein</fullName>
    </submittedName>
</protein>
<evidence type="ECO:0000313" key="1">
    <source>
        <dbReference type="EMBL" id="GMN60334.1"/>
    </source>
</evidence>
<dbReference type="AlphaFoldDB" id="A0AA88J1I9"/>
<evidence type="ECO:0000313" key="2">
    <source>
        <dbReference type="Proteomes" id="UP001187192"/>
    </source>
</evidence>
<name>A0AA88J1I9_FICCA</name>
<reference evidence="1" key="1">
    <citation type="submission" date="2023-07" db="EMBL/GenBank/DDBJ databases">
        <title>draft genome sequence of fig (Ficus carica).</title>
        <authorList>
            <person name="Takahashi T."/>
            <person name="Nishimura K."/>
        </authorList>
    </citation>
    <scope>NUCLEOTIDE SEQUENCE</scope>
</reference>
<gene>
    <name evidence="1" type="ORF">TIFTF001_029416</name>
</gene>
<dbReference type="Proteomes" id="UP001187192">
    <property type="component" value="Unassembled WGS sequence"/>
</dbReference>
<proteinExistence type="predicted"/>
<sequence>MGITASRLSPALKGLGWARGGSGVLGWWFSGRLGLWFLGGWRWGIPAWRVMEVVILRMLCNLAWRRWLWFGAFCGLGDAQSCGQFFCLENGFSRPLGWSGGVLSRGMVKVWLVSVVVVGTTGCRSLAPCWVRDSFSSVVCVLQTVGCTLAFFGSF</sequence>
<keyword evidence="2" id="KW-1185">Reference proteome</keyword>
<accession>A0AA88J1I9</accession>